<accession>X1R2M2</accession>
<dbReference type="AlphaFoldDB" id="X1R2M2"/>
<comment type="caution">
    <text evidence="1">The sequence shown here is derived from an EMBL/GenBank/DDBJ whole genome shotgun (WGS) entry which is preliminary data.</text>
</comment>
<name>X1R2M2_9ZZZZ</name>
<gene>
    <name evidence="1" type="ORF">S12H4_18237</name>
</gene>
<protein>
    <submittedName>
        <fullName evidence="1">Uncharacterized protein</fullName>
    </submittedName>
</protein>
<dbReference type="EMBL" id="BARW01008989">
    <property type="protein sequence ID" value="GAI74803.1"/>
    <property type="molecule type" value="Genomic_DNA"/>
</dbReference>
<reference evidence="1" key="1">
    <citation type="journal article" date="2014" name="Front. Microbiol.">
        <title>High frequency of phylogenetically diverse reductive dehalogenase-homologous genes in deep subseafloor sedimentary metagenomes.</title>
        <authorList>
            <person name="Kawai M."/>
            <person name="Futagami T."/>
            <person name="Toyoda A."/>
            <person name="Takaki Y."/>
            <person name="Nishi S."/>
            <person name="Hori S."/>
            <person name="Arai W."/>
            <person name="Tsubouchi T."/>
            <person name="Morono Y."/>
            <person name="Uchiyama I."/>
            <person name="Ito T."/>
            <person name="Fujiyama A."/>
            <person name="Inagaki F."/>
            <person name="Takami H."/>
        </authorList>
    </citation>
    <scope>NUCLEOTIDE SEQUENCE</scope>
    <source>
        <strain evidence="1">Expedition CK06-06</strain>
    </source>
</reference>
<proteinExistence type="predicted"/>
<evidence type="ECO:0000313" key="1">
    <source>
        <dbReference type="EMBL" id="GAI74803.1"/>
    </source>
</evidence>
<organism evidence="1">
    <name type="scientific">marine sediment metagenome</name>
    <dbReference type="NCBI Taxonomy" id="412755"/>
    <lineage>
        <taxon>unclassified sequences</taxon>
        <taxon>metagenomes</taxon>
        <taxon>ecological metagenomes</taxon>
    </lineage>
</organism>
<sequence length="47" mass="5334">MPEAVTDLTEAELDKFGDNVIEADDVLNMYDFLNDFDGDFSQLFGQK</sequence>